<evidence type="ECO:0000256" key="4">
    <source>
        <dbReference type="ARBA" id="ARBA00022840"/>
    </source>
</evidence>
<keyword evidence="3" id="KW-0547">Nucleotide-binding</keyword>
<evidence type="ECO:0000256" key="3">
    <source>
        <dbReference type="ARBA" id="ARBA00022741"/>
    </source>
</evidence>
<dbReference type="SUPFAM" id="SSF81593">
    <property type="entry name" value="Nucleotidyltransferase substrate binding subunit/domain"/>
    <property type="match status" value="2"/>
</dbReference>
<dbReference type="InterPro" id="IPR043519">
    <property type="entry name" value="NT_sf"/>
</dbReference>
<sequence>MKLLVEKLKSSLPQEWHPLVEFVEREKLPNPRRALILLEKLYRKVNALPEPMRGEFGSHVVRLFSYSQFLGEFLVRHPELLPELERVYGKTLSPADFRPPVEGERSSFMKGLRVFKHFHMCRVLLRDILGLAPFSELVRDVTLIHKGVTAAALEFASREFERRYGKPSSTFLVVGMGKAAGFELNYSSDLDLIFVYGSRYGETAGGSYGKLQNHDYFTLLAKEVVELLSANTPEGICCVVDTRLRPNGTMGPLVNDLQALEQYYTAVARPWERFALLKAQPFAGDCDGLGVEFLKLTRAFVFRKYVDLTLIEEVLRLKELIKAKVQKKGAKIDLKLGKGGIREVEFIVQAFQLIYGGKFPQIRSRNTLVALKRLFKWGFLDRRSYTDLRQAYLFLRRAEHMLQVTHFRQTQTFHPESEEAAELALKMGFDSREAFLAALREVMERVNGYFNRFFPTGENRPLSTITEEDLRRMGFAEPAEVKRFIEVLLSSKKLSPEELNRLDVMGERFLELLLEAPSSKNAMKNLVALFDREEGKLFFFSILNQVNALRLLLFLLSTKDFFISRFRATPELVDFIFRPELIEEPVTSEVIERYYGLLGNLQLVKNLFEVVALLRYRLARTKVEEFFEEFTTVCDFALSRIYREVSPPFTVSSLGKHGSREMTVGSDLDLLFVSSAPPGEEGARSAVELIKRLEGLGYEVDTRLRPFGEKGELVFTLNYFRKYLKENARLWERLAFTRFRPFAGSISSEVEEAVREFIFSEPLNLETLEGIVQMRERLERELGRKEPLKYGRGGTVDLDFISYTYQLYSGKWLRNTLKALRTLAEQEPRFERLVELYRRLRQAETEKRLFGELVTYGDRIADLREEVRTFYLEFTEWMRERLS</sequence>
<dbReference type="Pfam" id="PF03710">
    <property type="entry name" value="GlnE"/>
    <property type="match status" value="2"/>
</dbReference>
<keyword evidence="4" id="KW-0067">ATP-binding</keyword>
<evidence type="ECO:0000256" key="5">
    <source>
        <dbReference type="ARBA" id="ARBA00022842"/>
    </source>
</evidence>
<reference evidence="9" key="1">
    <citation type="submission" date="2011-01" db="EMBL/GenBank/DDBJ databases">
        <title>Complete sequence of chromosome of Thermovibrio ammonificans HB-1.</title>
        <authorList>
            <consortium name="US DOE Joint Genome Institute"/>
            <person name="Lucas S."/>
            <person name="Copeland A."/>
            <person name="Lapidus A."/>
            <person name="Cheng J.-F."/>
            <person name="Goodwin L."/>
            <person name="Pitluck S."/>
            <person name="Davenport K."/>
            <person name="Detter J.C."/>
            <person name="Han C."/>
            <person name="Tapia R."/>
            <person name="Land M."/>
            <person name="Hauser L."/>
            <person name="Kyrpides N."/>
            <person name="Ivanova N."/>
            <person name="Ovchinnikova G."/>
            <person name="Vetriani C."/>
            <person name="Woyke T."/>
        </authorList>
    </citation>
    <scope>NUCLEOTIDE SEQUENCE [LARGE SCALE GENOMIC DNA]</scope>
    <source>
        <strain evidence="9">HB-1</strain>
    </source>
</reference>
<evidence type="ECO:0000256" key="2">
    <source>
        <dbReference type="ARBA" id="ARBA00022695"/>
    </source>
</evidence>
<dbReference type="SUPFAM" id="SSF81301">
    <property type="entry name" value="Nucleotidyltransferase"/>
    <property type="match status" value="2"/>
</dbReference>
<dbReference type="GO" id="GO:0016874">
    <property type="term" value="F:ligase activity"/>
    <property type="evidence" value="ECO:0007669"/>
    <property type="project" value="UniProtKB-KW"/>
</dbReference>
<dbReference type="AlphaFoldDB" id="E8T5A1"/>
<dbReference type="GO" id="GO:0005829">
    <property type="term" value="C:cytosol"/>
    <property type="evidence" value="ECO:0007669"/>
    <property type="project" value="TreeGrafter"/>
</dbReference>
<dbReference type="KEGG" id="tam:Theam_0467"/>
<dbReference type="Pfam" id="PF08335">
    <property type="entry name" value="GlnD_UR_UTase"/>
    <property type="match status" value="1"/>
</dbReference>
<dbReference type="EMBL" id="CP002444">
    <property type="protein sequence ID" value="ADU96439.1"/>
    <property type="molecule type" value="Genomic_DNA"/>
</dbReference>
<feature type="domain" description="Glutamate-ammonia ligase adenylyltransferase repeated" evidence="7">
    <location>
        <begin position="648"/>
        <end position="747"/>
    </location>
</feature>
<dbReference type="CDD" id="cd05401">
    <property type="entry name" value="NT_GlnE_GlnD_like"/>
    <property type="match status" value="2"/>
</dbReference>
<dbReference type="Gene3D" id="3.30.460.10">
    <property type="entry name" value="Beta Polymerase, domain 2"/>
    <property type="match status" value="2"/>
</dbReference>
<evidence type="ECO:0000256" key="1">
    <source>
        <dbReference type="ARBA" id="ARBA00022679"/>
    </source>
</evidence>
<evidence type="ECO:0000259" key="7">
    <source>
        <dbReference type="Pfam" id="PF03710"/>
    </source>
</evidence>
<gene>
    <name evidence="9" type="ordered locus">Theam_0467</name>
</gene>
<accession>E8T5A1</accession>
<dbReference type="InterPro" id="IPR013546">
    <property type="entry name" value="PII_UdlTrfase/GS_AdlTrfase"/>
</dbReference>
<dbReference type="InterPro" id="IPR005190">
    <property type="entry name" value="GlnE_rpt_dom"/>
</dbReference>
<proteinExistence type="predicted"/>
<dbReference type="GO" id="GO:0000820">
    <property type="term" value="P:regulation of glutamine family amino acid metabolic process"/>
    <property type="evidence" value="ECO:0007669"/>
    <property type="project" value="TreeGrafter"/>
</dbReference>
<dbReference type="STRING" id="648996.Theam_0467"/>
<keyword evidence="1 9" id="KW-0808">Transferase</keyword>
<keyword evidence="6" id="KW-0511">Multifunctional enzyme</keyword>
<feature type="domain" description="Glutamate-ammonia ligase adenylyltransferase repeated" evidence="7">
    <location>
        <begin position="59"/>
        <end position="293"/>
    </location>
</feature>
<name>E8T5A1_THEA1</name>
<dbReference type="EC" id="2.7.7.42" evidence="9"/>
<dbReference type="PANTHER" id="PTHR30621">
    <property type="entry name" value="GLUTAMINE SYNTHETASE ADENYLYLTRANSFERASE"/>
    <property type="match status" value="1"/>
</dbReference>
<dbReference type="Proteomes" id="UP000006362">
    <property type="component" value="Chromosome"/>
</dbReference>
<keyword evidence="10" id="KW-1185">Reference proteome</keyword>
<evidence type="ECO:0000256" key="6">
    <source>
        <dbReference type="ARBA" id="ARBA00023268"/>
    </source>
</evidence>
<dbReference type="RefSeq" id="WP_013537225.1">
    <property type="nucleotide sequence ID" value="NC_014926.1"/>
</dbReference>
<dbReference type="OrthoDB" id="9759366at2"/>
<dbReference type="Gene3D" id="1.20.120.330">
    <property type="entry name" value="Nucleotidyltransferases domain 2"/>
    <property type="match status" value="2"/>
</dbReference>
<dbReference type="InterPro" id="IPR023057">
    <property type="entry name" value="GlnE"/>
</dbReference>
<dbReference type="eggNOG" id="COG1391">
    <property type="taxonomic scope" value="Bacteria"/>
</dbReference>
<dbReference type="GO" id="GO:0008882">
    <property type="term" value="F:[glutamate-ammonia-ligase] adenylyltransferase activity"/>
    <property type="evidence" value="ECO:0007669"/>
    <property type="project" value="UniProtKB-EC"/>
</dbReference>
<protein>
    <submittedName>
        <fullName evidence="9">(Glutamate--ammonia-ligase) adenylyltransferase</fullName>
        <ecNumber evidence="9">2.7.7.42</ecNumber>
    </submittedName>
</protein>
<evidence type="ECO:0000259" key="8">
    <source>
        <dbReference type="Pfam" id="PF08335"/>
    </source>
</evidence>
<keyword evidence="5" id="KW-0460">Magnesium</keyword>
<dbReference type="HOGENOM" id="CLU_006233_0_0_0"/>
<dbReference type="PANTHER" id="PTHR30621:SF0">
    <property type="entry name" value="BIFUNCTIONAL GLUTAMINE SYNTHETASE ADENYLYLTRANSFERASE_ADENYLYL-REMOVING ENZYME"/>
    <property type="match status" value="1"/>
</dbReference>
<feature type="domain" description="PII-uridylyltransferase/Glutamine-synthetase adenylyltransferase" evidence="8">
    <location>
        <begin position="320"/>
        <end position="454"/>
    </location>
</feature>
<evidence type="ECO:0000313" key="9">
    <source>
        <dbReference type="EMBL" id="ADU96439.1"/>
    </source>
</evidence>
<organism evidence="9 10">
    <name type="scientific">Thermovibrio ammonificans (strain DSM 15698 / JCM 12110 / HB-1)</name>
    <dbReference type="NCBI Taxonomy" id="648996"/>
    <lineage>
        <taxon>Bacteria</taxon>
        <taxon>Pseudomonadati</taxon>
        <taxon>Aquificota</taxon>
        <taxon>Aquificia</taxon>
        <taxon>Desulfurobacteriales</taxon>
        <taxon>Desulfurobacteriaceae</taxon>
        <taxon>Thermovibrio</taxon>
    </lineage>
</organism>
<keyword evidence="2 9" id="KW-0548">Nucleotidyltransferase</keyword>
<evidence type="ECO:0000313" key="10">
    <source>
        <dbReference type="Proteomes" id="UP000006362"/>
    </source>
</evidence>
<dbReference type="GO" id="GO:0005524">
    <property type="term" value="F:ATP binding"/>
    <property type="evidence" value="ECO:0007669"/>
    <property type="project" value="UniProtKB-KW"/>
</dbReference>